<dbReference type="GO" id="GO:0019695">
    <property type="term" value="P:choline metabolic process"/>
    <property type="evidence" value="ECO:0000318"/>
    <property type="project" value="GO_Central"/>
</dbReference>
<evidence type="ECO:0000256" key="4">
    <source>
        <dbReference type="ARBA" id="ARBA00022867"/>
    </source>
</evidence>
<evidence type="ECO:0000313" key="11">
    <source>
        <dbReference type="EMBL" id="EEC12821.1"/>
    </source>
</evidence>
<dbReference type="SUPFAM" id="SSF53474">
    <property type="entry name" value="alpha/beta-Hydrolases"/>
    <property type="match status" value="1"/>
</dbReference>
<organism>
    <name type="scientific">Ixodes scapularis</name>
    <name type="common">Black-legged tick</name>
    <name type="synonym">Deer tick</name>
    <dbReference type="NCBI Taxonomy" id="6945"/>
    <lineage>
        <taxon>Eukaryota</taxon>
        <taxon>Metazoa</taxon>
        <taxon>Ecdysozoa</taxon>
        <taxon>Arthropoda</taxon>
        <taxon>Chelicerata</taxon>
        <taxon>Arachnida</taxon>
        <taxon>Acari</taxon>
        <taxon>Parasitiformes</taxon>
        <taxon>Ixodida</taxon>
        <taxon>Ixodoidea</taxon>
        <taxon>Ixodidae</taxon>
        <taxon>Ixodinae</taxon>
        <taxon>Ixodes</taxon>
    </lineage>
</organism>
<dbReference type="InterPro" id="IPR019826">
    <property type="entry name" value="Carboxylesterase_B_AS"/>
</dbReference>
<evidence type="ECO:0000313" key="13">
    <source>
        <dbReference type="Proteomes" id="UP000001555"/>
    </source>
</evidence>
<sequence>MKGQRSAHLLLLSCMALTAAAHAGDHGEGPVVHTTAGCVRGFRQQLNGKVVNSFTGIRYGKAPVGALRFREPHPAEPWTDVADATRPAPVCIQVNIQQSGLSREQDSRAQTEDCLFLNVWSPARNNTASDLAVMVWIHGGALHSGSSSSSIYDGAFLAAYGDVVVVSMNYRLGSLGFLYQDSLFAPGNQGHLDQSLALHWVRNNIGAFGGDRESVTLFGESAGSMSVEFHLLSPVSRALFKRAIMQSGALCSHAWRASDPRLRMKVHRMAMYLNCTHLSAPHFGLQENVIECLRQADPVHIRVAEGLVCPGKFCFRTVSGVPSLQHEPCSTEYQGNKDILIGHVINEGAMFATNSFPAVFQSGWPKNLTKIETLLLLAPLLSPSSPELLNELHNLYTHGLEDTDYEKLRRAVQDAWGDKVITCPSKETSARLASNTDYSIFYYILNHTSSSSPQRPWYGMTHVDDVLYVFGRPVVEKASSEDQTYSKKLMGLWTSFAKHGKTHLVESYQWPQLVPGNLAAVKITNRPPEQTVLNLGERCRFWSRLFLHYNQSALS</sequence>
<keyword evidence="3 9" id="KW-0378">Hydrolase</keyword>
<dbReference type="VEuPathDB" id="VectorBase:ISCP_024954"/>
<dbReference type="EMBL" id="ABJB010212446">
    <property type="status" value="NOT_ANNOTATED_CDS"/>
    <property type="molecule type" value="Genomic_DNA"/>
</dbReference>
<evidence type="ECO:0000256" key="7">
    <source>
        <dbReference type="ARBA" id="ARBA00048484"/>
    </source>
</evidence>
<evidence type="ECO:0000256" key="2">
    <source>
        <dbReference type="ARBA" id="ARBA00022487"/>
    </source>
</evidence>
<dbReference type="VEuPathDB" id="VectorBase:ISCW020819"/>
<protein>
    <recommendedName>
        <fullName evidence="9">Carboxylic ester hydrolase</fullName>
        <ecNumber evidence="9">3.1.1.-</ecNumber>
    </recommendedName>
</protein>
<dbReference type="GO" id="GO:0005886">
    <property type="term" value="C:plasma membrane"/>
    <property type="evidence" value="ECO:0000318"/>
    <property type="project" value="GO_Central"/>
</dbReference>
<dbReference type="InterPro" id="IPR002018">
    <property type="entry name" value="CarbesteraseB"/>
</dbReference>
<comment type="similarity">
    <text evidence="1 9">Belongs to the type-B carboxylesterase/lipase family.</text>
</comment>
<evidence type="ECO:0000256" key="8">
    <source>
        <dbReference type="PIRSR" id="PIRSR600997-1"/>
    </source>
</evidence>
<evidence type="ECO:0000256" key="6">
    <source>
        <dbReference type="ARBA" id="ARBA00023180"/>
    </source>
</evidence>
<feature type="signal peptide" evidence="9">
    <location>
        <begin position="1"/>
        <end position="23"/>
    </location>
</feature>
<evidence type="ECO:0000256" key="1">
    <source>
        <dbReference type="ARBA" id="ARBA00005964"/>
    </source>
</evidence>
<keyword evidence="2" id="KW-0719">Serine esterase</keyword>
<name>B7Q1U9_IXOSC</name>
<dbReference type="GO" id="GO:0006581">
    <property type="term" value="P:acetylcholine catabolic process"/>
    <property type="evidence" value="ECO:0000318"/>
    <property type="project" value="GO_Central"/>
</dbReference>
<dbReference type="ESTHER" id="ixosc-b7q1u9">
    <property type="family name" value="Cholinesterase-like"/>
</dbReference>
<gene>
    <name evidence="11" type="ORF">IscW_ISCW020819</name>
</gene>
<dbReference type="PANTHER" id="PTHR43918:SF4">
    <property type="entry name" value="CARBOXYLIC ESTER HYDROLASE"/>
    <property type="match status" value="1"/>
</dbReference>
<proteinExistence type="inferred from homology"/>
<keyword evidence="13" id="KW-1185">Reference proteome</keyword>
<feature type="chain" id="PRO_5010753487" description="Carboxylic ester hydrolase" evidence="9">
    <location>
        <begin position="24"/>
        <end position="555"/>
    </location>
</feature>
<dbReference type="EMBL" id="ABJB010354023">
    <property type="status" value="NOT_ANNOTATED_CDS"/>
    <property type="molecule type" value="Genomic_DNA"/>
</dbReference>
<feature type="domain" description="Carboxylesterase type B" evidence="10">
    <location>
        <begin position="30"/>
        <end position="542"/>
    </location>
</feature>
<accession>B7Q1U9</accession>
<dbReference type="PANTHER" id="PTHR43918">
    <property type="entry name" value="ACETYLCHOLINESTERASE"/>
    <property type="match status" value="1"/>
</dbReference>
<dbReference type="GO" id="GO:0005615">
    <property type="term" value="C:extracellular space"/>
    <property type="evidence" value="ECO:0000318"/>
    <property type="project" value="GO_Central"/>
</dbReference>
<feature type="active site" description="Acyl-ester intermediate" evidence="8">
    <location>
        <position position="221"/>
    </location>
</feature>
<keyword evidence="9" id="KW-0732">Signal</keyword>
<dbReference type="PROSITE" id="PS00941">
    <property type="entry name" value="CARBOXYLESTERASE_B_2"/>
    <property type="match status" value="1"/>
</dbReference>
<dbReference type="EMBL" id="ABJB010981635">
    <property type="status" value="NOT_ANNOTATED_CDS"/>
    <property type="molecule type" value="Genomic_DNA"/>
</dbReference>
<dbReference type="GO" id="GO:0003990">
    <property type="term" value="F:acetylcholinesterase activity"/>
    <property type="evidence" value="ECO:0000318"/>
    <property type="project" value="GO_Central"/>
</dbReference>
<dbReference type="VEuPathDB" id="VectorBase:ISCI020819"/>
<evidence type="ECO:0000313" key="12">
    <source>
        <dbReference type="EnsemblMetazoa" id="ISCW020819-PA"/>
    </source>
</evidence>
<dbReference type="PRINTS" id="PR00878">
    <property type="entry name" value="CHOLNESTRASE"/>
</dbReference>
<reference evidence="12" key="2">
    <citation type="submission" date="2020-05" db="UniProtKB">
        <authorList>
            <consortium name="EnsemblMetazoa"/>
        </authorList>
    </citation>
    <scope>IDENTIFICATION</scope>
    <source>
        <strain evidence="12">wikel</strain>
    </source>
</reference>
<keyword evidence="5" id="KW-1015">Disulfide bond</keyword>
<dbReference type="AlphaFoldDB" id="B7Q1U9"/>
<dbReference type="EnsemblMetazoa" id="ISCW020819-RA">
    <property type="protein sequence ID" value="ISCW020819-PA"/>
    <property type="gene ID" value="ISCW020819"/>
</dbReference>
<dbReference type="InterPro" id="IPR000997">
    <property type="entry name" value="Cholinesterase"/>
</dbReference>
<dbReference type="Gene3D" id="3.40.50.1820">
    <property type="entry name" value="alpha/beta hydrolase"/>
    <property type="match status" value="1"/>
</dbReference>
<dbReference type="FunFam" id="3.40.50.1820:FF:000029">
    <property type="entry name" value="Acetylcholinesterase"/>
    <property type="match status" value="1"/>
</dbReference>
<reference evidence="11 13" key="1">
    <citation type="submission" date="2008-03" db="EMBL/GenBank/DDBJ databases">
        <title>Annotation of Ixodes scapularis.</title>
        <authorList>
            <consortium name="Ixodes scapularis Genome Project Consortium"/>
            <person name="Caler E."/>
            <person name="Hannick L.I."/>
            <person name="Bidwell S."/>
            <person name="Joardar V."/>
            <person name="Thiagarajan M."/>
            <person name="Amedeo P."/>
            <person name="Galinsky K.J."/>
            <person name="Schobel S."/>
            <person name="Inman J."/>
            <person name="Hostetler J."/>
            <person name="Miller J."/>
            <person name="Hammond M."/>
            <person name="Megy K."/>
            <person name="Lawson D."/>
            <person name="Kodira C."/>
            <person name="Sutton G."/>
            <person name="Meyer J."/>
            <person name="Hill C.A."/>
            <person name="Birren B."/>
            <person name="Nene V."/>
            <person name="Collins F."/>
            <person name="Alarcon-Chaidez F."/>
            <person name="Wikel S."/>
            <person name="Strausberg R."/>
        </authorList>
    </citation>
    <scope>NUCLEOTIDE SEQUENCE [LARGE SCALE GENOMIC DNA]</scope>
    <source>
        <strain evidence="13">Wikel</strain>
        <strain evidence="11">Wikel colony</strain>
    </source>
</reference>
<feature type="active site" description="Charge relay system" evidence="8">
    <location>
        <position position="347"/>
    </location>
</feature>
<dbReference type="Proteomes" id="UP000001555">
    <property type="component" value="Unassembled WGS sequence"/>
</dbReference>
<dbReference type="InterPro" id="IPR019819">
    <property type="entry name" value="Carboxylesterase_B_CS"/>
</dbReference>
<evidence type="ECO:0000256" key="5">
    <source>
        <dbReference type="ARBA" id="ARBA00023157"/>
    </source>
</evidence>
<dbReference type="OrthoDB" id="6514353at2759"/>
<dbReference type="InParanoid" id="B7Q1U9"/>
<keyword evidence="4" id="KW-0531">Neurotransmitter degradation</keyword>
<dbReference type="InterPro" id="IPR050654">
    <property type="entry name" value="AChE-related_enzymes"/>
</dbReference>
<dbReference type="PaxDb" id="6945-B7Q1U9"/>
<feature type="active site" description="Charge relay system" evidence="8">
    <location>
        <position position="462"/>
    </location>
</feature>
<dbReference type="EMBL" id="DS839663">
    <property type="protein sequence ID" value="EEC12821.1"/>
    <property type="molecule type" value="Genomic_DNA"/>
</dbReference>
<dbReference type="EC" id="3.1.1.-" evidence="9"/>
<dbReference type="Pfam" id="PF00135">
    <property type="entry name" value="COesterase"/>
    <property type="match status" value="1"/>
</dbReference>
<dbReference type="PROSITE" id="PS00122">
    <property type="entry name" value="CARBOXYLESTERASE_B_1"/>
    <property type="match status" value="1"/>
</dbReference>
<evidence type="ECO:0000256" key="9">
    <source>
        <dbReference type="RuleBase" id="RU361235"/>
    </source>
</evidence>
<evidence type="ECO:0000259" key="10">
    <source>
        <dbReference type="Pfam" id="PF00135"/>
    </source>
</evidence>
<evidence type="ECO:0000256" key="3">
    <source>
        <dbReference type="ARBA" id="ARBA00022801"/>
    </source>
</evidence>
<dbReference type="EMBL" id="ABJB010845762">
    <property type="status" value="NOT_ANNOTATED_CDS"/>
    <property type="molecule type" value="Genomic_DNA"/>
</dbReference>
<dbReference type="EMBL" id="ABJB010012044">
    <property type="status" value="NOT_ANNOTATED_CDS"/>
    <property type="molecule type" value="Genomic_DNA"/>
</dbReference>
<dbReference type="HOGENOM" id="CLU_006586_13_0_1"/>
<comment type="catalytic activity">
    <reaction evidence="7">
        <text>acetylcholine + H2O = choline + acetate + H(+)</text>
        <dbReference type="Rhea" id="RHEA:17561"/>
        <dbReference type="ChEBI" id="CHEBI:15354"/>
        <dbReference type="ChEBI" id="CHEBI:15355"/>
        <dbReference type="ChEBI" id="CHEBI:15377"/>
        <dbReference type="ChEBI" id="CHEBI:15378"/>
        <dbReference type="ChEBI" id="CHEBI:30089"/>
        <dbReference type="EC" id="3.1.1.7"/>
    </reaction>
</comment>
<keyword evidence="6" id="KW-0325">Glycoprotein</keyword>
<dbReference type="InterPro" id="IPR029058">
    <property type="entry name" value="AB_hydrolase_fold"/>
</dbReference>